<reference evidence="2" key="2">
    <citation type="journal article" date="2014" name="Nat. Commun.">
        <title>The cavefish genome reveals candidate genes for eye loss.</title>
        <authorList>
            <person name="McGaugh S.E."/>
            <person name="Gross J.B."/>
            <person name="Aken B."/>
            <person name="Blin M."/>
            <person name="Borowsky R."/>
            <person name="Chalopin D."/>
            <person name="Hinaux H."/>
            <person name="Jeffery W.R."/>
            <person name="Keene A."/>
            <person name="Ma L."/>
            <person name="Minx P."/>
            <person name="Murphy D."/>
            <person name="O'Quin K.E."/>
            <person name="Retaux S."/>
            <person name="Rohner N."/>
            <person name="Searle S.M."/>
            <person name="Stahl B.A."/>
            <person name="Tabin C."/>
            <person name="Volff J.N."/>
            <person name="Yoshizawa M."/>
            <person name="Warren W.C."/>
        </authorList>
    </citation>
    <scope>NUCLEOTIDE SEQUENCE [LARGE SCALE GENOMIC DNA]</scope>
    <source>
        <strain evidence="2">female</strain>
    </source>
</reference>
<name>A0A3B1IZB5_ASTMX</name>
<evidence type="ECO:0000313" key="2">
    <source>
        <dbReference type="Proteomes" id="UP000018467"/>
    </source>
</evidence>
<reference evidence="2" key="1">
    <citation type="submission" date="2013-03" db="EMBL/GenBank/DDBJ databases">
        <authorList>
            <person name="Jeffery W."/>
            <person name="Warren W."/>
            <person name="Wilson R.K."/>
        </authorList>
    </citation>
    <scope>NUCLEOTIDE SEQUENCE</scope>
    <source>
        <strain evidence="2">female</strain>
    </source>
</reference>
<dbReference type="InParanoid" id="A0A3B1IZB5"/>
<dbReference type="PANTHER" id="PTHR38706:SF2">
    <property type="match status" value="1"/>
</dbReference>
<protein>
    <submittedName>
        <fullName evidence="1">Uncharacterized protein</fullName>
    </submittedName>
</protein>
<dbReference type="AlphaFoldDB" id="A0A3B1IZB5"/>
<dbReference type="Bgee" id="ENSAMXG00000043113">
    <property type="expression patterns" value="Expressed in olfactory epithelium and 13 other cell types or tissues"/>
</dbReference>
<accession>A0A3B1IZB5</accession>
<dbReference type="GeneTree" id="ENSGT00730000111690"/>
<dbReference type="STRING" id="7994.ENSAMXP00000034489"/>
<reference evidence="1" key="4">
    <citation type="submission" date="2025-09" db="UniProtKB">
        <authorList>
            <consortium name="Ensembl"/>
        </authorList>
    </citation>
    <scope>IDENTIFICATION</scope>
</reference>
<dbReference type="PANTHER" id="PTHR38706">
    <property type="entry name" value="SI:CH211-198C19.1-RELATED"/>
    <property type="match status" value="1"/>
</dbReference>
<dbReference type="Proteomes" id="UP000018467">
    <property type="component" value="Unassembled WGS sequence"/>
</dbReference>
<keyword evidence="2" id="KW-1185">Reference proteome</keyword>
<dbReference type="Ensembl" id="ENSAMXT00000043566.1">
    <property type="protein sequence ID" value="ENSAMXP00000034489.1"/>
    <property type="gene ID" value="ENSAMXG00000043113.1"/>
</dbReference>
<organism evidence="1 2">
    <name type="scientific">Astyanax mexicanus</name>
    <name type="common">Blind cave fish</name>
    <name type="synonym">Astyanax fasciatus mexicanus</name>
    <dbReference type="NCBI Taxonomy" id="7994"/>
    <lineage>
        <taxon>Eukaryota</taxon>
        <taxon>Metazoa</taxon>
        <taxon>Chordata</taxon>
        <taxon>Craniata</taxon>
        <taxon>Vertebrata</taxon>
        <taxon>Euteleostomi</taxon>
        <taxon>Actinopterygii</taxon>
        <taxon>Neopterygii</taxon>
        <taxon>Teleostei</taxon>
        <taxon>Ostariophysi</taxon>
        <taxon>Characiformes</taxon>
        <taxon>Characoidei</taxon>
        <taxon>Acestrorhamphidae</taxon>
        <taxon>Acestrorhamphinae</taxon>
        <taxon>Astyanax</taxon>
    </lineage>
</organism>
<proteinExistence type="predicted"/>
<evidence type="ECO:0000313" key="1">
    <source>
        <dbReference type="Ensembl" id="ENSAMXP00000034489.1"/>
    </source>
</evidence>
<reference evidence="1" key="3">
    <citation type="submission" date="2025-08" db="UniProtKB">
        <authorList>
            <consortium name="Ensembl"/>
        </authorList>
    </citation>
    <scope>IDENTIFICATION</scope>
</reference>
<sequence>MTLNSLPDLRDAEFGWPAPRHGLNLLYWFATDCVEVNEDNTVSVLCSPSKEDYGFEWFHNNEGLFPQTGLTYFEVGNLHHEEAEELPEYVRRGYTGYMDDSNTDRIVVGIPKRRGRLRSVLKSIYVTSHDDESNFDPDETFRITPQLLSIISNMERKKFLRRIVPRLLFFRLTNFQSPRGRCIWCNFTAQQGAWH</sequence>